<dbReference type="AlphaFoldDB" id="A0AA40EDU9"/>
<dbReference type="Proteomes" id="UP001172102">
    <property type="component" value="Unassembled WGS sequence"/>
</dbReference>
<organism evidence="1 2">
    <name type="scientific">Lasiosphaeris hirsuta</name>
    <dbReference type="NCBI Taxonomy" id="260670"/>
    <lineage>
        <taxon>Eukaryota</taxon>
        <taxon>Fungi</taxon>
        <taxon>Dikarya</taxon>
        <taxon>Ascomycota</taxon>
        <taxon>Pezizomycotina</taxon>
        <taxon>Sordariomycetes</taxon>
        <taxon>Sordariomycetidae</taxon>
        <taxon>Sordariales</taxon>
        <taxon>Lasiosphaeriaceae</taxon>
        <taxon>Lasiosphaeris</taxon>
    </lineage>
</organism>
<dbReference type="EMBL" id="JAUKUA010000001">
    <property type="protein sequence ID" value="KAK0731688.1"/>
    <property type="molecule type" value="Genomic_DNA"/>
</dbReference>
<protein>
    <submittedName>
        <fullName evidence="1">Uncharacterized protein</fullName>
    </submittedName>
</protein>
<sequence length="85" mass="9884">MIESHHFVVGGPKFSRRKSNKFFRPFEEAMSLADLRARLEAITSHRNIILVGHGMLRELKLLEQLDIDLHPRYIIDTVKAAQYPL</sequence>
<evidence type="ECO:0000313" key="1">
    <source>
        <dbReference type="EMBL" id="KAK0731688.1"/>
    </source>
</evidence>
<reference evidence="1" key="1">
    <citation type="submission" date="2023-06" db="EMBL/GenBank/DDBJ databases">
        <title>Genome-scale phylogeny and comparative genomics of the fungal order Sordariales.</title>
        <authorList>
            <consortium name="Lawrence Berkeley National Laboratory"/>
            <person name="Hensen N."/>
            <person name="Bonometti L."/>
            <person name="Westerberg I."/>
            <person name="Brannstrom I.O."/>
            <person name="Guillou S."/>
            <person name="Cros-Aarteil S."/>
            <person name="Calhoun S."/>
            <person name="Haridas S."/>
            <person name="Kuo A."/>
            <person name="Mondo S."/>
            <person name="Pangilinan J."/>
            <person name="Riley R."/>
            <person name="Labutti K."/>
            <person name="Andreopoulos B."/>
            <person name="Lipzen A."/>
            <person name="Chen C."/>
            <person name="Yanf M."/>
            <person name="Daum C."/>
            <person name="Ng V."/>
            <person name="Clum A."/>
            <person name="Steindorff A."/>
            <person name="Ohm R."/>
            <person name="Martin F."/>
            <person name="Silar P."/>
            <person name="Natvig D."/>
            <person name="Lalanne C."/>
            <person name="Gautier V."/>
            <person name="Ament-Velasquez S.L."/>
            <person name="Kruys A."/>
            <person name="Hutchinson M.I."/>
            <person name="Powell A.J."/>
            <person name="Barry K."/>
            <person name="Miller A.N."/>
            <person name="Grigoriev I.V."/>
            <person name="Debuchy R."/>
            <person name="Gladieux P."/>
            <person name="Thoren M.H."/>
            <person name="Johannesson H."/>
        </authorList>
    </citation>
    <scope>NUCLEOTIDE SEQUENCE</scope>
    <source>
        <strain evidence="1">SMH4607-1</strain>
    </source>
</reference>
<evidence type="ECO:0000313" key="2">
    <source>
        <dbReference type="Proteomes" id="UP001172102"/>
    </source>
</evidence>
<gene>
    <name evidence="1" type="ORF">B0H67DRAFT_83312</name>
</gene>
<proteinExistence type="predicted"/>
<comment type="caution">
    <text evidence="1">The sequence shown here is derived from an EMBL/GenBank/DDBJ whole genome shotgun (WGS) entry which is preliminary data.</text>
</comment>
<keyword evidence="2" id="KW-1185">Reference proteome</keyword>
<accession>A0AA40EDU9</accession>
<name>A0AA40EDU9_9PEZI</name>